<gene>
    <name evidence="1" type="ORF">L2E82_27984</name>
</gene>
<organism evidence="1 2">
    <name type="scientific">Cichorium intybus</name>
    <name type="common">Chicory</name>
    <dbReference type="NCBI Taxonomy" id="13427"/>
    <lineage>
        <taxon>Eukaryota</taxon>
        <taxon>Viridiplantae</taxon>
        <taxon>Streptophyta</taxon>
        <taxon>Embryophyta</taxon>
        <taxon>Tracheophyta</taxon>
        <taxon>Spermatophyta</taxon>
        <taxon>Magnoliopsida</taxon>
        <taxon>eudicotyledons</taxon>
        <taxon>Gunneridae</taxon>
        <taxon>Pentapetalae</taxon>
        <taxon>asterids</taxon>
        <taxon>campanulids</taxon>
        <taxon>Asterales</taxon>
        <taxon>Asteraceae</taxon>
        <taxon>Cichorioideae</taxon>
        <taxon>Cichorieae</taxon>
        <taxon>Cichoriinae</taxon>
        <taxon>Cichorium</taxon>
    </lineage>
</organism>
<keyword evidence="2" id="KW-1185">Reference proteome</keyword>
<accession>A0ACB9CUS7</accession>
<reference evidence="2" key="1">
    <citation type="journal article" date="2022" name="Mol. Ecol. Resour.">
        <title>The genomes of chicory, endive, great burdock and yacon provide insights into Asteraceae palaeo-polyploidization history and plant inulin production.</title>
        <authorList>
            <person name="Fan W."/>
            <person name="Wang S."/>
            <person name="Wang H."/>
            <person name="Wang A."/>
            <person name="Jiang F."/>
            <person name="Liu H."/>
            <person name="Zhao H."/>
            <person name="Xu D."/>
            <person name="Zhang Y."/>
        </authorList>
    </citation>
    <scope>NUCLEOTIDE SEQUENCE [LARGE SCALE GENOMIC DNA]</scope>
    <source>
        <strain evidence="2">cv. Punajuju</strain>
    </source>
</reference>
<comment type="caution">
    <text evidence="1">The sequence shown here is derived from an EMBL/GenBank/DDBJ whole genome shotgun (WGS) entry which is preliminary data.</text>
</comment>
<evidence type="ECO:0000313" key="2">
    <source>
        <dbReference type="Proteomes" id="UP001055811"/>
    </source>
</evidence>
<dbReference type="EMBL" id="CM042013">
    <property type="protein sequence ID" value="KAI3737966.1"/>
    <property type="molecule type" value="Genomic_DNA"/>
</dbReference>
<dbReference type="Proteomes" id="UP001055811">
    <property type="component" value="Linkage Group LG05"/>
</dbReference>
<proteinExistence type="predicted"/>
<reference evidence="1 2" key="2">
    <citation type="journal article" date="2022" name="Mol. Ecol. Resour.">
        <title>The genomes of chicory, endive, great burdock and yacon provide insights into Asteraceae paleo-polyploidization history and plant inulin production.</title>
        <authorList>
            <person name="Fan W."/>
            <person name="Wang S."/>
            <person name="Wang H."/>
            <person name="Wang A."/>
            <person name="Jiang F."/>
            <person name="Liu H."/>
            <person name="Zhao H."/>
            <person name="Xu D."/>
            <person name="Zhang Y."/>
        </authorList>
    </citation>
    <scope>NUCLEOTIDE SEQUENCE [LARGE SCALE GENOMIC DNA]</scope>
    <source>
        <strain evidence="2">cv. Punajuju</strain>
        <tissue evidence="1">Leaves</tissue>
    </source>
</reference>
<protein>
    <submittedName>
        <fullName evidence="1">Uncharacterized protein</fullName>
    </submittedName>
</protein>
<evidence type="ECO:0000313" key="1">
    <source>
        <dbReference type="EMBL" id="KAI3737966.1"/>
    </source>
</evidence>
<sequence>MGGEINSAAEEEAEAYAVAVVVLVGVDEVESEKSKRKTSLDSYLTSLPPMSRPQSRSAVRKLVPSLVEDGQIRGGSDNTNNKPLSFQHVAPRPPSLIQDRAIQDVAANPPSLNDVNPHQSSSGAEHLKVQDWSTTQPPPSAGAYARADRN</sequence>
<name>A0ACB9CUS7_CICIN</name>